<feature type="domain" description="Thioredoxin" evidence="2">
    <location>
        <begin position="9"/>
        <end position="164"/>
    </location>
</feature>
<keyword evidence="1" id="KW-0472">Membrane</keyword>
<evidence type="ECO:0000313" key="4">
    <source>
        <dbReference type="EMBL" id="VFJ49658.1"/>
    </source>
</evidence>
<sequence length="326" mass="36608">MAETPSTMLELGTSAPDFSLPDTGGNLVSLQDFKDASGLLVVFLCNQCPYARHIRAGLVEFAREYQPKGIAIVAINANDVEGYPEEGPEKMAEEAENSGYTFPYVSDQTQEVAKAYRAACTPDFFLFNKKRKLVYRGQFDDSRPKNNLPVTGQDLRAAADALLSGKTADSDQKPSFGCNIKWKIGNEPNYFKSIRLKPSIGRETEVKVPYENESFLPEQKETDTDTLTEEQLEWVVDSICAYIDERLPEEDPDKPPPIDGEELQKRIARLEKELRSQRESTKKEFGRFDAVNRRLEELTDRIGRLSLLSLGATVIVGLIVILVLKF</sequence>
<keyword evidence="1" id="KW-1133">Transmembrane helix</keyword>
<accession>A0A450RXG3</accession>
<dbReference type="InterPro" id="IPR047262">
    <property type="entry name" value="PRX-like1"/>
</dbReference>
<dbReference type="PANTHER" id="PTHR43640:SF1">
    <property type="entry name" value="THIOREDOXIN-DEPENDENT PEROXIREDOXIN"/>
    <property type="match status" value="1"/>
</dbReference>
<dbReference type="EMBL" id="CAADEY010000006">
    <property type="protein sequence ID" value="VFJ43814.1"/>
    <property type="molecule type" value="Genomic_DNA"/>
</dbReference>
<dbReference type="PROSITE" id="PS51352">
    <property type="entry name" value="THIOREDOXIN_2"/>
    <property type="match status" value="1"/>
</dbReference>
<keyword evidence="1" id="KW-0812">Transmembrane</keyword>
<dbReference type="CDD" id="cd02969">
    <property type="entry name" value="PRX_like1"/>
    <property type="match status" value="1"/>
</dbReference>
<reference evidence="3" key="1">
    <citation type="submission" date="2019-02" db="EMBL/GenBank/DDBJ databases">
        <authorList>
            <person name="Gruber-Vodicka R. H."/>
            <person name="Seah K. B. B."/>
        </authorList>
    </citation>
    <scope>NUCLEOTIDE SEQUENCE</scope>
    <source>
        <strain evidence="3">BECK_DK161</strain>
        <strain evidence="4">BECK_DK47</strain>
    </source>
</reference>
<feature type="transmembrane region" description="Helical" evidence="1">
    <location>
        <begin position="302"/>
        <end position="324"/>
    </location>
</feature>
<evidence type="ECO:0000256" key="1">
    <source>
        <dbReference type="SAM" id="Phobius"/>
    </source>
</evidence>
<dbReference type="PANTHER" id="PTHR43640">
    <property type="entry name" value="OS07G0260300 PROTEIN"/>
    <property type="match status" value="1"/>
</dbReference>
<dbReference type="GO" id="GO:0016209">
    <property type="term" value="F:antioxidant activity"/>
    <property type="evidence" value="ECO:0007669"/>
    <property type="project" value="InterPro"/>
</dbReference>
<name>A0A450RXG3_9GAMM</name>
<evidence type="ECO:0000313" key="3">
    <source>
        <dbReference type="EMBL" id="VFJ43814.1"/>
    </source>
</evidence>
<gene>
    <name evidence="4" type="ORF">BECKDK2373B_GA0170837_102539</name>
    <name evidence="3" type="ORF">BECKDK2373C_GA0170839_100666</name>
</gene>
<dbReference type="SUPFAM" id="SSF52833">
    <property type="entry name" value="Thioredoxin-like"/>
    <property type="match status" value="1"/>
</dbReference>
<dbReference type="AlphaFoldDB" id="A0A450RXG3"/>
<dbReference type="GO" id="GO:0016491">
    <property type="term" value="F:oxidoreductase activity"/>
    <property type="evidence" value="ECO:0007669"/>
    <property type="project" value="InterPro"/>
</dbReference>
<protein>
    <submittedName>
        <fullName evidence="3">Peroxiredoxin</fullName>
    </submittedName>
</protein>
<dbReference type="InterPro" id="IPR036249">
    <property type="entry name" value="Thioredoxin-like_sf"/>
</dbReference>
<dbReference type="InterPro" id="IPR000866">
    <property type="entry name" value="AhpC/TSA"/>
</dbReference>
<evidence type="ECO:0000259" key="2">
    <source>
        <dbReference type="PROSITE" id="PS51352"/>
    </source>
</evidence>
<organism evidence="3">
    <name type="scientific">Candidatus Kentrum sp. DK</name>
    <dbReference type="NCBI Taxonomy" id="2126562"/>
    <lineage>
        <taxon>Bacteria</taxon>
        <taxon>Pseudomonadati</taxon>
        <taxon>Pseudomonadota</taxon>
        <taxon>Gammaproteobacteria</taxon>
        <taxon>Candidatus Kentrum</taxon>
    </lineage>
</organism>
<dbReference type="Gene3D" id="3.40.30.10">
    <property type="entry name" value="Glutaredoxin"/>
    <property type="match status" value="1"/>
</dbReference>
<dbReference type="InterPro" id="IPR013766">
    <property type="entry name" value="Thioredoxin_domain"/>
</dbReference>
<dbReference type="EMBL" id="CAADEX010000025">
    <property type="protein sequence ID" value="VFJ49658.1"/>
    <property type="molecule type" value="Genomic_DNA"/>
</dbReference>
<proteinExistence type="predicted"/>
<dbReference type="Pfam" id="PF00578">
    <property type="entry name" value="AhpC-TSA"/>
    <property type="match status" value="1"/>
</dbReference>